<feature type="domain" description="RNase III" evidence="2">
    <location>
        <begin position="83"/>
        <end position="203"/>
    </location>
</feature>
<dbReference type="Gene3D" id="1.10.1520.10">
    <property type="entry name" value="Ribonuclease III domain"/>
    <property type="match status" value="1"/>
</dbReference>
<dbReference type="GO" id="GO:0006396">
    <property type="term" value="P:RNA processing"/>
    <property type="evidence" value="ECO:0007669"/>
    <property type="project" value="InterPro"/>
</dbReference>
<organism evidence="3">
    <name type="scientific">Creolimax fragrantissima</name>
    <dbReference type="NCBI Taxonomy" id="470921"/>
    <lineage>
        <taxon>Eukaryota</taxon>
        <taxon>Ichthyosporea</taxon>
        <taxon>Ichthyophonida</taxon>
        <taxon>Creolimax</taxon>
    </lineage>
</organism>
<evidence type="ECO:0000313" key="3">
    <source>
        <dbReference type="EMBL" id="SYV98063.1"/>
    </source>
</evidence>
<dbReference type="Pfam" id="PF00636">
    <property type="entry name" value="Ribonuclease_3"/>
    <property type="match status" value="1"/>
</dbReference>
<dbReference type="GO" id="GO:0004525">
    <property type="term" value="F:ribonuclease III activity"/>
    <property type="evidence" value="ECO:0007669"/>
    <property type="project" value="InterPro"/>
</dbReference>
<gene>
    <name evidence="3" type="primary">CFRG3921</name>
</gene>
<name>A0A383QU43_CREFR</name>
<dbReference type="InterPro" id="IPR000999">
    <property type="entry name" value="RNase_III_dom"/>
</dbReference>
<proteinExistence type="evidence at transcript level"/>
<dbReference type="SUPFAM" id="SSF69065">
    <property type="entry name" value="RNase III domain-like"/>
    <property type="match status" value="1"/>
</dbReference>
<evidence type="ECO:0000259" key="2">
    <source>
        <dbReference type="PROSITE" id="PS50142"/>
    </source>
</evidence>
<dbReference type="InterPro" id="IPR036389">
    <property type="entry name" value="RNase_III_sf"/>
</dbReference>
<dbReference type="CDD" id="cd00593">
    <property type="entry name" value="RIBOc"/>
    <property type="match status" value="1"/>
</dbReference>
<reference evidence="3" key="1">
    <citation type="submission" date="2018-08" db="EMBL/GenBank/DDBJ databases">
        <authorList>
            <person name="Ferrada E.E."/>
            <person name="Latorre B.A."/>
        </authorList>
    </citation>
    <scope>NUCLEOTIDE SEQUENCE</scope>
</reference>
<sequence>MVRFCNTCYVLQRYGKRYGSNKSCNFETVPDECGEVNRLNESITQKMIVPSVTQRIPSPEVPTRVELDRYLDLSRLKLEQTNLPDFQKAFPLFEPVDPANLEEALTHPSASAPFAGRNYLRLAFIGDSMLGMYVTELLYAKYPDMNNGDLTVEKSKIVSNYTLGVLAKEYLPFLKTKHVISKESKVPGDLIEALIGAYFLACGYDRTKVLCKELGIGQ</sequence>
<dbReference type="PANTHER" id="PTHR14950:SF37">
    <property type="entry name" value="ENDORIBONUCLEASE DICER"/>
    <property type="match status" value="1"/>
</dbReference>
<dbReference type="AlphaFoldDB" id="A0A383QU43"/>
<dbReference type="EMBL" id="LS991983">
    <property type="protein sequence ID" value="SYV98063.1"/>
    <property type="molecule type" value="mRNA"/>
</dbReference>
<protein>
    <submittedName>
        <fullName evidence="3">Dicer</fullName>
    </submittedName>
</protein>
<dbReference type="PROSITE" id="PS50142">
    <property type="entry name" value="RNASE_3_2"/>
    <property type="match status" value="1"/>
</dbReference>
<keyword evidence="1" id="KW-0378">Hydrolase</keyword>
<evidence type="ECO:0000256" key="1">
    <source>
        <dbReference type="ARBA" id="ARBA00022801"/>
    </source>
</evidence>
<dbReference type="PANTHER" id="PTHR14950">
    <property type="entry name" value="DICER-RELATED"/>
    <property type="match status" value="1"/>
</dbReference>
<accession>A0A383QU43</accession>
<dbReference type="SMART" id="SM00535">
    <property type="entry name" value="RIBOc"/>
    <property type="match status" value="1"/>
</dbReference>